<sequence>MNQAELHRILALKSQENKDSLDLDVLYNRRLSANISLIKTHFFSLYQEVEHKDYFFKLLDQIALLFKARPTELKNQDLERLNSGNWYQSEKMVGMQLYVDRFNKDINGLKEKLPYFQDLGINFLHLMPITTRPTGENDGGYAVNSYHEIDGKYGTKKDFLDFAKKARENNMFLMLDFVVNHTSDEFEWAEKAKKGSLHHQNYYYTYADRHIPDEFEKTLPEIFPQSAPGNFTYNEEMEKWVMTCFNTYQWDLNYRNPEVFIEMLGNLMSLANLGVDVIRFDALAFLWKKLGTLSQNLPEAHTLISLFRMCLQVIAPGVILLAEAIVAPRNIIKYFGEGISEGNECEIAYNASLMALLWNSIATKKASLMLKSLTEIPNKPNDGTWINYIRCHDDIGLGYDDDFVRAMGSDPTAHKQFILNYYTGRLEWSPAKGLMFMYNPKNGDGRITGSAASLLGLETALELKNKIIIDYAISKILMMHGIILTYGGIPMIYAGDEIATLNDYSYEQNQDHVNDNRWVNRPIQNWDVVASLNKTKENPSTIVYNGLKNMIRLRKEHVLFKDSNEVKIHGCPNEHVFVYERTYKNDSVWVLSNFNELTETLDIGWLLSIGIHAGKNSIDLLTQETFNLIHNALPLKPFQQLWIKNI</sequence>
<dbReference type="InterPro" id="IPR045857">
    <property type="entry name" value="O16G_dom_2"/>
</dbReference>
<dbReference type="Pfam" id="PF00128">
    <property type="entry name" value="Alpha-amylase"/>
    <property type="match status" value="1"/>
</dbReference>
<dbReference type="GO" id="GO:0047669">
    <property type="term" value="F:amylosucrase activity"/>
    <property type="evidence" value="ECO:0007669"/>
    <property type="project" value="InterPro"/>
</dbReference>
<dbReference type="CDD" id="cd11324">
    <property type="entry name" value="AmyAc_Amylosucrase"/>
    <property type="match status" value="1"/>
</dbReference>
<dbReference type="RefSeq" id="WP_068485438.1">
    <property type="nucleotide sequence ID" value="NZ_CP018760.1"/>
</dbReference>
<dbReference type="Gene3D" id="1.10.1740.10">
    <property type="match status" value="1"/>
</dbReference>
<evidence type="ECO:0000259" key="1">
    <source>
        <dbReference type="SMART" id="SM00642"/>
    </source>
</evidence>
<dbReference type="InterPro" id="IPR044077">
    <property type="entry name" value="Amylosucrase"/>
</dbReference>
<dbReference type="Pfam" id="PF10438">
    <property type="entry name" value="Cyc-maltodext_C"/>
    <property type="match status" value="1"/>
</dbReference>
<proteinExistence type="predicted"/>
<feature type="domain" description="Glycosyl hydrolase family 13 catalytic" evidence="1">
    <location>
        <begin position="96"/>
        <end position="554"/>
    </location>
</feature>
<dbReference type="InterPro" id="IPR006047">
    <property type="entry name" value="GH13_cat_dom"/>
</dbReference>
<dbReference type="InterPro" id="IPR019492">
    <property type="entry name" value="Cyclo-malto-dextrinase_C"/>
</dbReference>
<comment type="caution">
    <text evidence="2">The sequence shown here is derived from an EMBL/GenBank/DDBJ whole genome shotgun (WGS) entry which is preliminary data.</text>
</comment>
<dbReference type="Gene3D" id="3.90.400.10">
    <property type="entry name" value="Oligo-1,6-glucosidase, Domain 2"/>
    <property type="match status" value="1"/>
</dbReference>
<dbReference type="Gene3D" id="2.60.40.1180">
    <property type="entry name" value="Golgi alpha-mannosidase II"/>
    <property type="match status" value="1"/>
</dbReference>
<dbReference type="InterPro" id="IPR013780">
    <property type="entry name" value="Glyco_hydro_b"/>
</dbReference>
<organism evidence="2 3">
    <name type="scientific">Maribacter hydrothermalis</name>
    <dbReference type="NCBI Taxonomy" id="1836467"/>
    <lineage>
        <taxon>Bacteria</taxon>
        <taxon>Pseudomonadati</taxon>
        <taxon>Bacteroidota</taxon>
        <taxon>Flavobacteriia</taxon>
        <taxon>Flavobacteriales</taxon>
        <taxon>Flavobacteriaceae</taxon>
        <taxon>Maribacter</taxon>
    </lineage>
</organism>
<dbReference type="AlphaFoldDB" id="A0A1B7Z412"/>
<dbReference type="Gene3D" id="3.20.20.80">
    <property type="entry name" value="Glycosidases"/>
    <property type="match status" value="1"/>
</dbReference>
<dbReference type="SMART" id="SM00642">
    <property type="entry name" value="Aamy"/>
    <property type="match status" value="1"/>
</dbReference>
<dbReference type="InterPro" id="IPR017853">
    <property type="entry name" value="GH"/>
</dbReference>
<protein>
    <submittedName>
        <fullName evidence="2">Alpha amylase</fullName>
    </submittedName>
</protein>
<dbReference type="OrthoDB" id="9806009at2"/>
<dbReference type="PANTHER" id="PTHR10357:SF213">
    <property type="entry name" value="ALPHA AMYLASE CATALYTIC REGION"/>
    <property type="match status" value="1"/>
</dbReference>
<dbReference type="SUPFAM" id="SSF51011">
    <property type="entry name" value="Glycosyl hydrolase domain"/>
    <property type="match status" value="1"/>
</dbReference>
<dbReference type="KEGG" id="mart:BTR34_07425"/>
<dbReference type="Proteomes" id="UP000092164">
    <property type="component" value="Unassembled WGS sequence"/>
</dbReference>
<gene>
    <name evidence="2" type="ORF">A9200_07175</name>
</gene>
<keyword evidence="3" id="KW-1185">Reference proteome</keyword>
<evidence type="ECO:0000313" key="3">
    <source>
        <dbReference type="Proteomes" id="UP000092164"/>
    </source>
</evidence>
<dbReference type="GO" id="GO:0005975">
    <property type="term" value="P:carbohydrate metabolic process"/>
    <property type="evidence" value="ECO:0007669"/>
    <property type="project" value="InterPro"/>
</dbReference>
<dbReference type="PANTHER" id="PTHR10357">
    <property type="entry name" value="ALPHA-AMYLASE FAMILY MEMBER"/>
    <property type="match status" value="1"/>
</dbReference>
<evidence type="ECO:0000313" key="2">
    <source>
        <dbReference type="EMBL" id="OBR37428.1"/>
    </source>
</evidence>
<dbReference type="STRING" id="1836467.BTR34_07425"/>
<reference evidence="3" key="1">
    <citation type="submission" date="2016-06" db="EMBL/GenBank/DDBJ databases">
        <authorList>
            <person name="Zhan P."/>
        </authorList>
    </citation>
    <scope>NUCLEOTIDE SEQUENCE [LARGE SCALE GENOMIC DNA]</scope>
    <source>
        <strain evidence="3">T28</strain>
    </source>
</reference>
<dbReference type="EMBL" id="LZFP01000034">
    <property type="protein sequence ID" value="OBR37428.1"/>
    <property type="molecule type" value="Genomic_DNA"/>
</dbReference>
<name>A0A1B7Z412_9FLAO</name>
<dbReference type="SUPFAM" id="SSF51445">
    <property type="entry name" value="(Trans)glycosidases"/>
    <property type="match status" value="1"/>
</dbReference>
<accession>A0A1B7Z412</accession>